<accession>A0A9Q8QGX8</accession>
<name>A0A9Q8QGX8_9HYPO</name>
<sequence>MARQDSLHWTADPRFSYLRNPPLWHRRRTNFCLRAPKSKMDKRSANERHSQWQWQGSDQARDGFAPMLAESVCLPWAVYSRTWSRLRAALAGYDALSARHKKKSCTFDCTTCVVCCPFYGCFFARLQTTVRTFYGIKGTDAHDWLDGCCCPCCTLMRNEQEILLREKHHKRLRAIHDPDGSVTSQYQSYLPMSYTCSKSATGSPKVAPMRPESPRPADKQPAGKSLQQATEKQTSAVPLVQYLQKQ</sequence>
<dbReference type="AlphaFoldDB" id="A0A9Q8QGX8"/>
<keyword evidence="3" id="KW-1185">Reference proteome</keyword>
<dbReference type="InterPro" id="IPR006461">
    <property type="entry name" value="PLAC_motif_containing"/>
</dbReference>
<dbReference type="KEGG" id="ptkz:JDV02_005632"/>
<protein>
    <submittedName>
        <fullName evidence="2">Uncharacterized protein</fullName>
    </submittedName>
</protein>
<dbReference type="Proteomes" id="UP000829364">
    <property type="component" value="Chromosome 5"/>
</dbReference>
<dbReference type="EMBL" id="CP086358">
    <property type="protein sequence ID" value="UNI19450.1"/>
    <property type="molecule type" value="Genomic_DNA"/>
</dbReference>
<dbReference type="OrthoDB" id="1045822at2759"/>
<proteinExistence type="predicted"/>
<organism evidence="2 3">
    <name type="scientific">Purpureocillium takamizusanense</name>
    <dbReference type="NCBI Taxonomy" id="2060973"/>
    <lineage>
        <taxon>Eukaryota</taxon>
        <taxon>Fungi</taxon>
        <taxon>Dikarya</taxon>
        <taxon>Ascomycota</taxon>
        <taxon>Pezizomycotina</taxon>
        <taxon>Sordariomycetes</taxon>
        <taxon>Hypocreomycetidae</taxon>
        <taxon>Hypocreales</taxon>
        <taxon>Ophiocordycipitaceae</taxon>
        <taxon>Purpureocillium</taxon>
    </lineage>
</organism>
<reference evidence="2" key="1">
    <citation type="submission" date="2021-11" db="EMBL/GenBank/DDBJ databases">
        <title>Purpureocillium_takamizusanense_genome.</title>
        <authorList>
            <person name="Nguyen N.-H."/>
        </authorList>
    </citation>
    <scope>NUCLEOTIDE SEQUENCE</scope>
    <source>
        <strain evidence="2">PT3</strain>
    </source>
</reference>
<feature type="region of interest" description="Disordered" evidence="1">
    <location>
        <begin position="199"/>
        <end position="246"/>
    </location>
</feature>
<evidence type="ECO:0000313" key="3">
    <source>
        <dbReference type="Proteomes" id="UP000829364"/>
    </source>
</evidence>
<dbReference type="RefSeq" id="XP_047842931.1">
    <property type="nucleotide sequence ID" value="XM_047986947.1"/>
</dbReference>
<evidence type="ECO:0000313" key="2">
    <source>
        <dbReference type="EMBL" id="UNI19450.1"/>
    </source>
</evidence>
<evidence type="ECO:0000256" key="1">
    <source>
        <dbReference type="SAM" id="MobiDB-lite"/>
    </source>
</evidence>
<dbReference type="GeneID" id="72067581"/>
<gene>
    <name evidence="2" type="ORF">JDV02_005632</name>
</gene>
<dbReference type="Pfam" id="PF04749">
    <property type="entry name" value="PLAC8"/>
    <property type="match status" value="1"/>
</dbReference>
<feature type="compositionally biased region" description="Polar residues" evidence="1">
    <location>
        <begin position="225"/>
        <end position="236"/>
    </location>
</feature>